<accession>A0A8K0RFV0</accession>
<dbReference type="Proteomes" id="UP000813461">
    <property type="component" value="Unassembled WGS sequence"/>
</dbReference>
<protein>
    <recommendedName>
        <fullName evidence="3">RNase III domain-containing protein</fullName>
    </recommendedName>
</protein>
<evidence type="ECO:0000313" key="2">
    <source>
        <dbReference type="Proteomes" id="UP000813461"/>
    </source>
</evidence>
<comment type="caution">
    <text evidence="1">The sequence shown here is derived from an EMBL/GenBank/DDBJ whole genome shotgun (WGS) entry which is preliminary data.</text>
</comment>
<keyword evidence="2" id="KW-1185">Reference proteome</keyword>
<reference evidence="1" key="1">
    <citation type="journal article" date="2021" name="Nat. Commun.">
        <title>Genetic determinants of endophytism in the Arabidopsis root mycobiome.</title>
        <authorList>
            <person name="Mesny F."/>
            <person name="Miyauchi S."/>
            <person name="Thiergart T."/>
            <person name="Pickel B."/>
            <person name="Atanasova L."/>
            <person name="Karlsson M."/>
            <person name="Huettel B."/>
            <person name="Barry K.W."/>
            <person name="Haridas S."/>
            <person name="Chen C."/>
            <person name="Bauer D."/>
            <person name="Andreopoulos W."/>
            <person name="Pangilinan J."/>
            <person name="LaButti K."/>
            <person name="Riley R."/>
            <person name="Lipzen A."/>
            <person name="Clum A."/>
            <person name="Drula E."/>
            <person name="Henrissat B."/>
            <person name="Kohler A."/>
            <person name="Grigoriev I.V."/>
            <person name="Martin F.M."/>
            <person name="Hacquard S."/>
        </authorList>
    </citation>
    <scope>NUCLEOTIDE SEQUENCE</scope>
    <source>
        <strain evidence="1">MPI-SDFR-AT-0120</strain>
    </source>
</reference>
<dbReference type="GO" id="GO:0006396">
    <property type="term" value="P:RNA processing"/>
    <property type="evidence" value="ECO:0007669"/>
    <property type="project" value="InterPro"/>
</dbReference>
<evidence type="ECO:0000313" key="1">
    <source>
        <dbReference type="EMBL" id="KAH7092422.1"/>
    </source>
</evidence>
<dbReference type="OrthoDB" id="67027at2759"/>
<evidence type="ECO:0008006" key="3">
    <source>
        <dbReference type="Google" id="ProtNLM"/>
    </source>
</evidence>
<dbReference type="SUPFAM" id="SSF69065">
    <property type="entry name" value="RNase III domain-like"/>
    <property type="match status" value="1"/>
</dbReference>
<proteinExistence type="predicted"/>
<dbReference type="AlphaFoldDB" id="A0A8K0RFV0"/>
<dbReference type="InterPro" id="IPR036389">
    <property type="entry name" value="RNase_III_sf"/>
</dbReference>
<dbReference type="GO" id="GO:0004525">
    <property type="term" value="F:ribonuclease III activity"/>
    <property type="evidence" value="ECO:0007669"/>
    <property type="project" value="InterPro"/>
</dbReference>
<sequence>MLEVEITVASVEEITSHTFSKPLLCAEAVQMASPRTAIIYNNAIRGLDNNKRLSILGDAVLAKVLCDAWFKARDDKGEFS</sequence>
<organism evidence="1 2">
    <name type="scientific">Paraphoma chrysanthemicola</name>
    <dbReference type="NCBI Taxonomy" id="798071"/>
    <lineage>
        <taxon>Eukaryota</taxon>
        <taxon>Fungi</taxon>
        <taxon>Dikarya</taxon>
        <taxon>Ascomycota</taxon>
        <taxon>Pezizomycotina</taxon>
        <taxon>Dothideomycetes</taxon>
        <taxon>Pleosporomycetidae</taxon>
        <taxon>Pleosporales</taxon>
        <taxon>Pleosporineae</taxon>
        <taxon>Phaeosphaeriaceae</taxon>
        <taxon>Paraphoma</taxon>
    </lineage>
</organism>
<dbReference type="Gene3D" id="1.10.1520.10">
    <property type="entry name" value="Ribonuclease III domain"/>
    <property type="match status" value="1"/>
</dbReference>
<gene>
    <name evidence="1" type="ORF">FB567DRAFT_517170</name>
</gene>
<dbReference type="EMBL" id="JAGMVJ010000003">
    <property type="protein sequence ID" value="KAH7092422.1"/>
    <property type="molecule type" value="Genomic_DNA"/>
</dbReference>
<name>A0A8K0RFV0_9PLEO</name>